<evidence type="ECO:0000313" key="3">
    <source>
        <dbReference type="Proteomes" id="UP000002707"/>
    </source>
</evidence>
<name>Q38WB5_LATSS</name>
<dbReference type="GO" id="GO:0006209">
    <property type="term" value="P:cytosine catabolic process"/>
    <property type="evidence" value="ECO:0007669"/>
    <property type="project" value="TreeGrafter"/>
</dbReference>
<feature type="domain" description="Amidohydrolase 3" evidence="1">
    <location>
        <begin position="1"/>
        <end position="100"/>
    </location>
</feature>
<dbReference type="InterPro" id="IPR052349">
    <property type="entry name" value="Metallo-hydrolase_Enzymes"/>
</dbReference>
<dbReference type="KEGG" id="lsa:LCA_1213"/>
<dbReference type="InterPro" id="IPR032466">
    <property type="entry name" value="Metal_Hydrolase"/>
</dbReference>
<dbReference type="Gene3D" id="2.30.40.10">
    <property type="entry name" value="Urease, subunit C, domain 1"/>
    <property type="match status" value="1"/>
</dbReference>
<evidence type="ECO:0000313" key="2">
    <source>
        <dbReference type="EMBL" id="CAI55517.1"/>
    </source>
</evidence>
<organism evidence="2 3">
    <name type="scientific">Latilactobacillus sakei subsp. sakei (strain 23K)</name>
    <name type="common">Lactobacillus sakei subsp. sakei</name>
    <dbReference type="NCBI Taxonomy" id="314315"/>
    <lineage>
        <taxon>Bacteria</taxon>
        <taxon>Bacillati</taxon>
        <taxon>Bacillota</taxon>
        <taxon>Bacilli</taxon>
        <taxon>Lactobacillales</taxon>
        <taxon>Lactobacillaceae</taxon>
        <taxon>Latilactobacillus</taxon>
    </lineage>
</organism>
<keyword evidence="2" id="KW-0378">Hydrolase</keyword>
<protein>
    <submittedName>
        <fullName evidence="2">Cytosine deaminase (C-terminal), authentic frameshift</fullName>
        <ecNumber evidence="2">3.5.4.1</ecNumber>
    </submittedName>
</protein>
<sequence length="112" mass="12439">MNVAFGEDDIQDPWYPMGDGNMLDVLHAGLHATQMMGYTEIMNAYRFITHNGARAMHVTDQYGLEVGKPAHLILMASDNFYNALNQRAAVTLSIHAGRIISETQPATTQLFI</sequence>
<dbReference type="InterPro" id="IPR011059">
    <property type="entry name" value="Metal-dep_hydrolase_composite"/>
</dbReference>
<keyword evidence="3" id="KW-1185">Reference proteome</keyword>
<dbReference type="PANTHER" id="PTHR32027:SF0">
    <property type="entry name" value="CYTOSINE DEAMINASE"/>
    <property type="match status" value="1"/>
</dbReference>
<gene>
    <name evidence="2" type="ordered locus">LCA_1213</name>
</gene>
<accession>Q38WB5</accession>
<dbReference type="AlphaFoldDB" id="Q38WB5"/>
<dbReference type="SUPFAM" id="SSF51556">
    <property type="entry name" value="Metallo-dependent hydrolases"/>
    <property type="match status" value="1"/>
</dbReference>
<dbReference type="PANTHER" id="PTHR32027">
    <property type="entry name" value="CYTOSINE DEAMINASE"/>
    <property type="match status" value="1"/>
</dbReference>
<dbReference type="STRING" id="314315.LCA_1213"/>
<dbReference type="GO" id="GO:0004131">
    <property type="term" value="F:cytosine deaminase activity"/>
    <property type="evidence" value="ECO:0007669"/>
    <property type="project" value="UniProtKB-EC"/>
</dbReference>
<reference evidence="3" key="1">
    <citation type="journal article" date="2005" name="Nat. Biotechnol.">
        <title>The complete genome sequence of the meat-borne lactic acid bacterium Lactobacillus sakei 23K.</title>
        <authorList>
            <person name="Chaillou S."/>
            <person name="Champomier-Verges M.-C."/>
            <person name="Cornet M."/>
            <person name="Crutz-Le Coq A.-M."/>
            <person name="Dudez A.-M."/>
            <person name="Martin V."/>
            <person name="Beaufils S."/>
            <person name="Darbon-Rongere E."/>
            <person name="Bossy R."/>
            <person name="Loux V."/>
            <person name="Zagorec M."/>
        </authorList>
    </citation>
    <scope>NUCLEOTIDE SEQUENCE [LARGE SCALE GENOMIC DNA]</scope>
    <source>
        <strain evidence="3">23K</strain>
    </source>
</reference>
<dbReference type="EMBL" id="CR936503">
    <property type="protein sequence ID" value="CAI55517.1"/>
    <property type="molecule type" value="Genomic_DNA"/>
</dbReference>
<proteinExistence type="predicted"/>
<dbReference type="Pfam" id="PF07969">
    <property type="entry name" value="Amidohydro_3"/>
    <property type="match status" value="1"/>
</dbReference>
<dbReference type="InterPro" id="IPR013108">
    <property type="entry name" value="Amidohydro_3"/>
</dbReference>
<dbReference type="HOGENOM" id="CLU_2142744_0_0_9"/>
<dbReference type="Proteomes" id="UP000002707">
    <property type="component" value="Chromosome"/>
</dbReference>
<dbReference type="GO" id="GO:0035888">
    <property type="term" value="F:isoguanine deaminase activity"/>
    <property type="evidence" value="ECO:0007669"/>
    <property type="project" value="TreeGrafter"/>
</dbReference>
<evidence type="ECO:0000259" key="1">
    <source>
        <dbReference type="Pfam" id="PF07969"/>
    </source>
</evidence>
<dbReference type="EC" id="3.5.4.1" evidence="2"/>
<dbReference type="eggNOG" id="COG0402">
    <property type="taxonomic scope" value="Bacteria"/>
</dbReference>